<feature type="chain" id="PRO_5008518776" evidence="1">
    <location>
        <begin position="25"/>
        <end position="147"/>
    </location>
</feature>
<dbReference type="Proteomes" id="UP000092498">
    <property type="component" value="Chromosome"/>
</dbReference>
<accession>A0A1B1AGK4</accession>
<protein>
    <submittedName>
        <fullName evidence="2">Uncharacterized protein</fullName>
    </submittedName>
</protein>
<keyword evidence="1" id="KW-0732">Signal</keyword>
<dbReference type="KEGG" id="cbot:ATE48_06990"/>
<dbReference type="RefSeq" id="WP_066769407.1">
    <property type="nucleotide sequence ID" value="NZ_CP013244.1"/>
</dbReference>
<evidence type="ECO:0000256" key="1">
    <source>
        <dbReference type="SAM" id="SignalP"/>
    </source>
</evidence>
<dbReference type="InParanoid" id="A0A1B1AGK4"/>
<dbReference type="OrthoDB" id="572536at2"/>
<name>A0A1B1AGK4_9PROT</name>
<feature type="signal peptide" evidence="1">
    <location>
        <begin position="1"/>
        <end position="24"/>
    </location>
</feature>
<dbReference type="STRING" id="1759059.ATE48_06990"/>
<dbReference type="EMBL" id="CP013244">
    <property type="protein sequence ID" value="ANP45684.1"/>
    <property type="molecule type" value="Genomic_DNA"/>
</dbReference>
<reference evidence="2 3" key="1">
    <citation type="submission" date="2015-11" db="EMBL/GenBank/DDBJ databases">
        <title>Whole-Genome Sequence of Candidatus Oderbacter manganicum from the National Park Lower Oder Valley, Germany.</title>
        <authorList>
            <person name="Braun B."/>
            <person name="Liere K."/>
            <person name="Szewzyk U."/>
        </authorList>
    </citation>
    <scope>NUCLEOTIDE SEQUENCE [LARGE SCALE GENOMIC DNA]</scope>
    <source>
        <strain evidence="2 3">OTSz_A_272</strain>
    </source>
</reference>
<organism evidence="2 3">
    <name type="scientific">Candidatus Viadribacter manganicus</name>
    <dbReference type="NCBI Taxonomy" id="1759059"/>
    <lineage>
        <taxon>Bacteria</taxon>
        <taxon>Pseudomonadati</taxon>
        <taxon>Pseudomonadota</taxon>
        <taxon>Alphaproteobacteria</taxon>
        <taxon>Hyphomonadales</taxon>
        <taxon>Hyphomonadaceae</taxon>
        <taxon>Candidatus Viadribacter</taxon>
    </lineage>
</organism>
<sequence length="147" mass="15664">MKARVLAVITGLVLSAMVSTPARADEVWALPSGNQLTYDRDVGNVAVLTYRAEQGLNPGQIFVVGLGGQYEGRRSYQAYWVEADDAGPACAASLVDAEGRTWRRWGLARVAFASPSFPSRLTLSRGECLNGPSGRIVARPVVGAGVR</sequence>
<evidence type="ECO:0000313" key="3">
    <source>
        <dbReference type="Proteomes" id="UP000092498"/>
    </source>
</evidence>
<proteinExistence type="predicted"/>
<keyword evidence="3" id="KW-1185">Reference proteome</keyword>
<gene>
    <name evidence="2" type="ORF">ATE48_06990</name>
</gene>
<dbReference type="AlphaFoldDB" id="A0A1B1AGK4"/>
<evidence type="ECO:0000313" key="2">
    <source>
        <dbReference type="EMBL" id="ANP45684.1"/>
    </source>
</evidence>